<proteinExistence type="predicted"/>
<dbReference type="EMBL" id="AP023213">
    <property type="protein sequence ID" value="BCO11168.1"/>
    <property type="molecule type" value="Genomic_DNA"/>
</dbReference>
<accession>A0A7R7FSY9</accession>
<name>A0A7R7FSY9_9BACT</name>
<evidence type="ECO:0000259" key="1">
    <source>
        <dbReference type="Pfam" id="PF14216"/>
    </source>
</evidence>
<dbReference type="AlphaFoldDB" id="A0A7R7FSY9"/>
<sequence length="112" mass="13053">MTTEVINIKDAPAGWRENPAYVYIGRSGRGMSSLFGNPVRFGYKCPTCKQLHPYNDEGRWEMCYRLYLEKRLFADRQFKELVKRLRGKTLVCFCKPNPCHGDILAEYAEKLP</sequence>
<dbReference type="RefSeq" id="WP_185244030.1">
    <property type="nucleotide sequence ID" value="NZ_AP023213.1"/>
</dbReference>
<organism evidence="2 3">
    <name type="scientific">Citrifermentans bremense</name>
    <dbReference type="NCBI Taxonomy" id="60035"/>
    <lineage>
        <taxon>Bacteria</taxon>
        <taxon>Pseudomonadati</taxon>
        <taxon>Thermodesulfobacteriota</taxon>
        <taxon>Desulfuromonadia</taxon>
        <taxon>Geobacterales</taxon>
        <taxon>Geobacteraceae</taxon>
        <taxon>Citrifermentans</taxon>
    </lineage>
</organism>
<dbReference type="InterPro" id="IPR025475">
    <property type="entry name" value="DUF4326"/>
</dbReference>
<evidence type="ECO:0000313" key="3">
    <source>
        <dbReference type="Proteomes" id="UP000515472"/>
    </source>
</evidence>
<dbReference type="Pfam" id="PF14216">
    <property type="entry name" value="DUF4326"/>
    <property type="match status" value="1"/>
</dbReference>
<feature type="domain" description="DUF4326" evidence="1">
    <location>
        <begin position="14"/>
        <end position="106"/>
    </location>
</feature>
<protein>
    <recommendedName>
        <fullName evidence="1">DUF4326 domain-containing protein</fullName>
    </recommendedName>
</protein>
<dbReference type="Proteomes" id="UP000515472">
    <property type="component" value="Chromosome"/>
</dbReference>
<evidence type="ECO:0000313" key="2">
    <source>
        <dbReference type="EMBL" id="BCO11168.1"/>
    </source>
</evidence>
<gene>
    <name evidence="2" type="ORF">GEOBRER4_n0424</name>
</gene>
<reference evidence="2 3" key="1">
    <citation type="submission" date="2020-06" db="EMBL/GenBank/DDBJ databases">
        <title>Interaction of electrochemicaly active bacteria, Geobacter bremensis R4 on different carbon anode.</title>
        <authorList>
            <person name="Meng L."/>
            <person name="Yoshida N."/>
        </authorList>
    </citation>
    <scope>NUCLEOTIDE SEQUENCE [LARGE SCALE GENOMIC DNA]</scope>
    <source>
        <strain evidence="2 3">R4</strain>
    </source>
</reference>
<keyword evidence="3" id="KW-1185">Reference proteome</keyword>